<dbReference type="InterPro" id="IPR000836">
    <property type="entry name" value="PRTase_dom"/>
</dbReference>
<dbReference type="SUPFAM" id="SSF48452">
    <property type="entry name" value="TPR-like"/>
    <property type="match status" value="1"/>
</dbReference>
<keyword evidence="3" id="KW-0328">Glycosyltransferase</keyword>
<comment type="caution">
    <text evidence="3">The sequence shown here is derived from an EMBL/GenBank/DDBJ whole genome shotgun (WGS) entry which is preliminary data.</text>
</comment>
<dbReference type="Pfam" id="PF00156">
    <property type="entry name" value="Pribosyltran"/>
    <property type="match status" value="1"/>
</dbReference>
<dbReference type="InterPro" id="IPR011990">
    <property type="entry name" value="TPR-like_helical_dom_sf"/>
</dbReference>
<comment type="similarity">
    <text evidence="1">Belongs to the ComF/GntX family.</text>
</comment>
<organism evidence="3 4">
    <name type="scientific">Clostridium paridis</name>
    <dbReference type="NCBI Taxonomy" id="2803863"/>
    <lineage>
        <taxon>Bacteria</taxon>
        <taxon>Bacillati</taxon>
        <taxon>Bacillota</taxon>
        <taxon>Clostridia</taxon>
        <taxon>Eubacteriales</taxon>
        <taxon>Clostridiaceae</taxon>
        <taxon>Clostridium</taxon>
    </lineage>
</organism>
<evidence type="ECO:0000313" key="4">
    <source>
        <dbReference type="Proteomes" id="UP000623681"/>
    </source>
</evidence>
<dbReference type="RefSeq" id="WP_202765811.1">
    <property type="nucleotide sequence ID" value="NZ_JAESWA010000005.1"/>
</dbReference>
<proteinExistence type="inferred from homology"/>
<evidence type="ECO:0000256" key="1">
    <source>
        <dbReference type="ARBA" id="ARBA00008007"/>
    </source>
</evidence>
<feature type="domain" description="Phosphoribosyltransferase" evidence="2">
    <location>
        <begin position="134"/>
        <end position="182"/>
    </location>
</feature>
<dbReference type="GO" id="GO:0016757">
    <property type="term" value="F:glycosyltransferase activity"/>
    <property type="evidence" value="ECO:0007669"/>
    <property type="project" value="UniProtKB-KW"/>
</dbReference>
<dbReference type="Proteomes" id="UP000623681">
    <property type="component" value="Unassembled WGS sequence"/>
</dbReference>
<dbReference type="InterPro" id="IPR051910">
    <property type="entry name" value="ComF/GntX_DNA_util-trans"/>
</dbReference>
<dbReference type="EMBL" id="JAESWA010000005">
    <property type="protein sequence ID" value="MBL4930429.1"/>
    <property type="molecule type" value="Genomic_DNA"/>
</dbReference>
<keyword evidence="3" id="KW-0808">Transferase</keyword>
<dbReference type="PANTHER" id="PTHR47505:SF1">
    <property type="entry name" value="DNA UTILIZATION PROTEIN YHGH"/>
    <property type="match status" value="1"/>
</dbReference>
<evidence type="ECO:0000259" key="2">
    <source>
        <dbReference type="Pfam" id="PF00156"/>
    </source>
</evidence>
<dbReference type="InterPro" id="IPR029057">
    <property type="entry name" value="PRTase-like"/>
</dbReference>
<accession>A0A937FAM1</accession>
<keyword evidence="4" id="KW-1185">Reference proteome</keyword>
<protein>
    <submittedName>
        <fullName evidence="3">Phosphoribosyltransferase</fullName>
    </submittedName>
</protein>
<dbReference type="SUPFAM" id="SSF53271">
    <property type="entry name" value="PRTase-like"/>
    <property type="match status" value="1"/>
</dbReference>
<gene>
    <name evidence="3" type="ORF">JK634_01205</name>
</gene>
<dbReference type="PANTHER" id="PTHR47505">
    <property type="entry name" value="DNA UTILIZATION PROTEIN YHGH"/>
    <property type="match status" value="1"/>
</dbReference>
<dbReference type="Gene3D" id="3.40.50.2020">
    <property type="match status" value="1"/>
</dbReference>
<sequence>MELYKYKDIYYFGDYYNYWIFDDQGNKYENPDFSKGLGKQVLDIKNNRIDGIKFYSDKIIEFIEHVNDKDKIEVITYVPSSKKDTQSKGMESVLNTVCKHFNNKIEFIECLSRTQEIKKLAHGGDRSKSVHFDSISVKNEDYLKGKNILVFDDVTTTGNSLQACKEILKNAGVNLIQCYSLGKTVDVIHDEKALEDARNFFELDKCIKVIINEEFDGKNVIEGLISKYNRARRGFIHFWRIIERKNLMEQRMVEVYRYLLSQVNILSRLEYFCDYQDSEELDILKLMLYRSLIFETYQTQYIVDFFKLMINVRTYKGTCYDYTEIMYKYDFSQSFEIGSYTIDCYSFDKLIARGINSRGYNDIANAFYVVNTESSLKKALEYINIAILKKADCGVLHYNKALIYIKMGELKNALSSIKDANLCMVKKHENSLWFQGGKDKIISWLKEINELVNSAETNHYLGMFMYEYSLETGIEYWSERRKRFDYKNNKKDNIKLTAIENEILKYLHLASTKSDNLFKSKTEQDLVNKSEENYQYMHSGSLKDKKGRDIYKFKKNLIDEWNQLESKIGDEDIYYTKPSEPDWLGGFESEEEFWEH</sequence>
<dbReference type="CDD" id="cd06223">
    <property type="entry name" value="PRTases_typeI"/>
    <property type="match status" value="1"/>
</dbReference>
<reference evidence="3" key="1">
    <citation type="submission" date="2021-01" db="EMBL/GenBank/DDBJ databases">
        <title>Genome public.</title>
        <authorList>
            <person name="Liu C."/>
            <person name="Sun Q."/>
        </authorList>
    </citation>
    <scope>NUCLEOTIDE SEQUENCE</scope>
    <source>
        <strain evidence="3">YIM B02565</strain>
    </source>
</reference>
<evidence type="ECO:0000313" key="3">
    <source>
        <dbReference type="EMBL" id="MBL4930429.1"/>
    </source>
</evidence>
<dbReference type="AlphaFoldDB" id="A0A937FAM1"/>
<name>A0A937FAM1_9CLOT</name>